<reference evidence="7 8" key="1">
    <citation type="submission" date="2018-06" db="EMBL/GenBank/DDBJ databases">
        <authorList>
            <consortium name="Pathogen Informatics"/>
            <person name="Doyle S."/>
        </authorList>
    </citation>
    <scope>NUCLEOTIDE SEQUENCE [LARGE SCALE GENOMIC DNA]</scope>
    <source>
        <strain evidence="7 8">NCTC11694</strain>
    </source>
</reference>
<accession>A0A7H4LU90</accession>
<dbReference type="InterPro" id="IPR028090">
    <property type="entry name" value="JAB_dom_prok"/>
</dbReference>
<comment type="caution">
    <text evidence="7">The sequence shown here is derived from an EMBL/GenBank/DDBJ whole genome shotgun (WGS) entry which is preliminary data.</text>
</comment>
<dbReference type="Proteomes" id="UP000255050">
    <property type="component" value="Unassembled WGS sequence"/>
</dbReference>
<organism evidence="7 8">
    <name type="scientific">Klebsiella michiganensis</name>
    <dbReference type="NCBI Taxonomy" id="1134687"/>
    <lineage>
        <taxon>Bacteria</taxon>
        <taxon>Pseudomonadati</taxon>
        <taxon>Pseudomonadota</taxon>
        <taxon>Gammaproteobacteria</taxon>
        <taxon>Enterobacterales</taxon>
        <taxon>Enterobacteriaceae</taxon>
        <taxon>Klebsiella/Raoultella group</taxon>
        <taxon>Klebsiella</taxon>
    </lineage>
</organism>
<keyword evidence="3" id="KW-0378">Hydrolase</keyword>
<evidence type="ECO:0000256" key="1">
    <source>
        <dbReference type="ARBA" id="ARBA00022670"/>
    </source>
</evidence>
<evidence type="ECO:0000256" key="4">
    <source>
        <dbReference type="ARBA" id="ARBA00022833"/>
    </source>
</evidence>
<keyword evidence="4" id="KW-0862">Zinc</keyword>
<dbReference type="InterPro" id="IPR051929">
    <property type="entry name" value="VirAsm_ModProt"/>
</dbReference>
<dbReference type="PANTHER" id="PTHR34858">
    <property type="entry name" value="CYSO-CYSTEINE PEPTIDASE"/>
    <property type="match status" value="1"/>
</dbReference>
<dbReference type="Pfam" id="PF14464">
    <property type="entry name" value="Prok-JAB"/>
    <property type="match status" value="1"/>
</dbReference>
<dbReference type="FunFam" id="3.40.140.10:FF:000085">
    <property type="entry name" value="Mov34/MPN/PAD-1 family protein"/>
    <property type="match status" value="1"/>
</dbReference>
<evidence type="ECO:0000313" key="8">
    <source>
        <dbReference type="Proteomes" id="UP000255050"/>
    </source>
</evidence>
<keyword evidence="5" id="KW-0482">Metalloprotease</keyword>
<sequence>MIELTQEITRLIGAEGEKAYPNECCGALFGHFSAQGDARVTAIFPIVNARESEEQYHRFVITADDSLRAERAALAQDVDVIGYYHSHPDHPAIPSEFDREHALPFYAYIIVAVAQREAGALTSWRLTQDRQPLFAGGCADRFMT</sequence>
<dbReference type="GO" id="GO:0006508">
    <property type="term" value="P:proteolysis"/>
    <property type="evidence" value="ECO:0007669"/>
    <property type="project" value="UniProtKB-KW"/>
</dbReference>
<name>A0A7H4LU90_9ENTR</name>
<dbReference type="EMBL" id="UGJR01000002">
    <property type="protein sequence ID" value="STR39716.1"/>
    <property type="molecule type" value="Genomic_DNA"/>
</dbReference>
<dbReference type="SUPFAM" id="SSF102712">
    <property type="entry name" value="JAB1/MPN domain"/>
    <property type="match status" value="1"/>
</dbReference>
<feature type="domain" description="JAB1/MPN/MOV34 metalloenzyme" evidence="6">
    <location>
        <begin position="1"/>
        <end position="129"/>
    </location>
</feature>
<dbReference type="InterPro" id="IPR000555">
    <property type="entry name" value="JAMM/MPN+_dom"/>
</dbReference>
<evidence type="ECO:0000256" key="5">
    <source>
        <dbReference type="ARBA" id="ARBA00023049"/>
    </source>
</evidence>
<evidence type="ECO:0000256" key="3">
    <source>
        <dbReference type="ARBA" id="ARBA00022801"/>
    </source>
</evidence>
<gene>
    <name evidence="7" type="ORF">NCTC11694_00859</name>
</gene>
<dbReference type="GO" id="GO:0008270">
    <property type="term" value="F:zinc ion binding"/>
    <property type="evidence" value="ECO:0007669"/>
    <property type="project" value="TreeGrafter"/>
</dbReference>
<dbReference type="SMART" id="SM00232">
    <property type="entry name" value="JAB_MPN"/>
    <property type="match status" value="1"/>
</dbReference>
<dbReference type="AlphaFoldDB" id="A0A7H4LU90"/>
<dbReference type="PANTHER" id="PTHR34858:SF1">
    <property type="entry name" value="CYSO-CYSTEINE PEPTIDASE"/>
    <property type="match status" value="1"/>
</dbReference>
<dbReference type="GO" id="GO:0008235">
    <property type="term" value="F:metalloexopeptidase activity"/>
    <property type="evidence" value="ECO:0007669"/>
    <property type="project" value="TreeGrafter"/>
</dbReference>
<evidence type="ECO:0000259" key="6">
    <source>
        <dbReference type="SMART" id="SM00232"/>
    </source>
</evidence>
<dbReference type="Gene3D" id="3.40.140.10">
    <property type="entry name" value="Cytidine Deaminase, domain 2"/>
    <property type="match status" value="1"/>
</dbReference>
<protein>
    <submittedName>
        <fullName evidence="7">Mov34/MPN/PAD-1 family protein</fullName>
    </submittedName>
</protein>
<proteinExistence type="predicted"/>
<keyword evidence="1" id="KW-0645">Protease</keyword>
<evidence type="ECO:0000256" key="2">
    <source>
        <dbReference type="ARBA" id="ARBA00022723"/>
    </source>
</evidence>
<dbReference type="CDD" id="cd08070">
    <property type="entry name" value="MPN_like"/>
    <property type="match status" value="1"/>
</dbReference>
<keyword evidence="2" id="KW-0479">Metal-binding</keyword>
<evidence type="ECO:0000313" key="7">
    <source>
        <dbReference type="EMBL" id="STR39716.1"/>
    </source>
</evidence>